<dbReference type="Pfam" id="PF17921">
    <property type="entry name" value="Integrase_H2C2"/>
    <property type="match status" value="1"/>
</dbReference>
<keyword evidence="3" id="KW-0695">RNA-directed DNA polymerase</keyword>
<name>A0A6L2MV00_TANCI</name>
<sequence>MVGSDIDRYTARFYELARLVPHMVTLEIQRVNRYIRGLAPEIKANGTSSKPATIRSAVSMVNRLTTVGIKDGIFKKKETAEDKKRSNSQFKNQGKNDKNKRQRTGTNVVVTAPEQAQARGRAFAIDAAEAPQDLNITTVHREHSKGNLKELKTMKVDELKLKDIPVVRNFPNIFLEDLSGLPPPREVELRIDFIPGAMPVAKSPYHLAPVKMQELSNQLKEIQDKGFIQPSSLPWGAPVLFVKKKNGSFCICIDYRELNKLTIKNRYPLPMIDDLFDQLTRYGHFEFTVTPFRLTNAPTVFVELINHVYKANIVADALSRKEWMKPRRVRAMSLTIHSSIKARILEAQSKAFKEVNTLEKMLRGLDKRFERKDNGRLCFVKRIMVPAYGNLITLIMDEAHAIKYFVHPRAKKMYYDLRDLYWCPKIKKDITMYVSKCLTCSKVKAEHQKPSKLLQPPLTIEWKWEKITMDFITRLLRTSSGHDAIWVIVDRLTKSEHFLAIRENGKMERFARLYINEIVAWAKKSYRKH</sequence>
<reference evidence="3" key="1">
    <citation type="journal article" date="2019" name="Sci. Rep.">
        <title>Draft genome of Tanacetum cinerariifolium, the natural source of mosquito coil.</title>
        <authorList>
            <person name="Yamashiro T."/>
            <person name="Shiraishi A."/>
            <person name="Satake H."/>
            <person name="Nakayama K."/>
        </authorList>
    </citation>
    <scope>NUCLEOTIDE SEQUENCE</scope>
</reference>
<evidence type="ECO:0000313" key="3">
    <source>
        <dbReference type="EMBL" id="GEU77087.1"/>
    </source>
</evidence>
<dbReference type="PANTHER" id="PTHR24559">
    <property type="entry name" value="TRANSPOSON TY3-I GAG-POL POLYPROTEIN"/>
    <property type="match status" value="1"/>
</dbReference>
<organism evidence="3">
    <name type="scientific">Tanacetum cinerariifolium</name>
    <name type="common">Dalmatian daisy</name>
    <name type="synonym">Chrysanthemum cinerariifolium</name>
    <dbReference type="NCBI Taxonomy" id="118510"/>
    <lineage>
        <taxon>Eukaryota</taxon>
        <taxon>Viridiplantae</taxon>
        <taxon>Streptophyta</taxon>
        <taxon>Embryophyta</taxon>
        <taxon>Tracheophyta</taxon>
        <taxon>Spermatophyta</taxon>
        <taxon>Magnoliopsida</taxon>
        <taxon>eudicotyledons</taxon>
        <taxon>Gunneridae</taxon>
        <taxon>Pentapetalae</taxon>
        <taxon>asterids</taxon>
        <taxon>campanulids</taxon>
        <taxon>Asterales</taxon>
        <taxon>Asteraceae</taxon>
        <taxon>Asteroideae</taxon>
        <taxon>Anthemideae</taxon>
        <taxon>Anthemidinae</taxon>
        <taxon>Tanacetum</taxon>
    </lineage>
</organism>
<dbReference type="Gene3D" id="3.10.10.10">
    <property type="entry name" value="HIV Type 1 Reverse Transcriptase, subunit A, domain 1"/>
    <property type="match status" value="1"/>
</dbReference>
<keyword evidence="3" id="KW-0548">Nucleotidyltransferase</keyword>
<evidence type="ECO:0000256" key="1">
    <source>
        <dbReference type="SAM" id="MobiDB-lite"/>
    </source>
</evidence>
<accession>A0A6L2MV00</accession>
<proteinExistence type="predicted"/>
<dbReference type="PANTHER" id="PTHR24559:SF444">
    <property type="entry name" value="REVERSE TRANSCRIPTASE DOMAIN-CONTAINING PROTEIN"/>
    <property type="match status" value="1"/>
</dbReference>
<dbReference type="InterPro" id="IPR041588">
    <property type="entry name" value="Integrase_H2C2"/>
</dbReference>
<dbReference type="AlphaFoldDB" id="A0A6L2MV00"/>
<dbReference type="InterPro" id="IPR043502">
    <property type="entry name" value="DNA/RNA_pol_sf"/>
</dbReference>
<dbReference type="CDD" id="cd01647">
    <property type="entry name" value="RT_LTR"/>
    <property type="match status" value="1"/>
</dbReference>
<dbReference type="SUPFAM" id="SSF56672">
    <property type="entry name" value="DNA/RNA polymerases"/>
    <property type="match status" value="1"/>
</dbReference>
<dbReference type="InterPro" id="IPR053134">
    <property type="entry name" value="RNA-dir_DNA_polymerase"/>
</dbReference>
<dbReference type="EMBL" id="BKCJ010007404">
    <property type="protein sequence ID" value="GEU77087.1"/>
    <property type="molecule type" value="Genomic_DNA"/>
</dbReference>
<dbReference type="GO" id="GO:0003964">
    <property type="term" value="F:RNA-directed DNA polymerase activity"/>
    <property type="evidence" value="ECO:0007669"/>
    <property type="project" value="UniProtKB-KW"/>
</dbReference>
<dbReference type="InterPro" id="IPR012337">
    <property type="entry name" value="RNaseH-like_sf"/>
</dbReference>
<comment type="caution">
    <text evidence="3">The sequence shown here is derived from an EMBL/GenBank/DDBJ whole genome shotgun (WGS) entry which is preliminary data.</text>
</comment>
<evidence type="ECO:0000259" key="2">
    <source>
        <dbReference type="Pfam" id="PF17921"/>
    </source>
</evidence>
<gene>
    <name evidence="3" type="ORF">Tci_049065</name>
</gene>
<dbReference type="SUPFAM" id="SSF53098">
    <property type="entry name" value="Ribonuclease H-like"/>
    <property type="match status" value="1"/>
</dbReference>
<keyword evidence="3" id="KW-0808">Transferase</keyword>
<dbReference type="Gene3D" id="1.10.340.70">
    <property type="match status" value="1"/>
</dbReference>
<feature type="domain" description="Integrase zinc-binding" evidence="2">
    <location>
        <begin position="391"/>
        <end position="445"/>
    </location>
</feature>
<protein>
    <submittedName>
        <fullName evidence="3">Putative reverse transcriptase domain-containing protein</fullName>
    </submittedName>
</protein>
<feature type="region of interest" description="Disordered" evidence="1">
    <location>
        <begin position="78"/>
        <end position="106"/>
    </location>
</feature>